<dbReference type="OrthoDB" id="3260945at2759"/>
<name>A0A067MAX5_BOTB1</name>
<dbReference type="InterPro" id="IPR027417">
    <property type="entry name" value="P-loop_NTPase"/>
</dbReference>
<dbReference type="InParanoid" id="A0A067MAX5"/>
<accession>A0A067MAX5</accession>
<organism evidence="1 2">
    <name type="scientific">Botryobasidium botryosum (strain FD-172 SS1)</name>
    <dbReference type="NCBI Taxonomy" id="930990"/>
    <lineage>
        <taxon>Eukaryota</taxon>
        <taxon>Fungi</taxon>
        <taxon>Dikarya</taxon>
        <taxon>Basidiomycota</taxon>
        <taxon>Agaricomycotina</taxon>
        <taxon>Agaricomycetes</taxon>
        <taxon>Cantharellales</taxon>
        <taxon>Botryobasidiaceae</taxon>
        <taxon>Botryobasidium</taxon>
    </lineage>
</organism>
<dbReference type="Proteomes" id="UP000027195">
    <property type="component" value="Unassembled WGS sequence"/>
</dbReference>
<gene>
    <name evidence="1" type="ORF">BOTBODRAFT_59122</name>
</gene>
<dbReference type="AlphaFoldDB" id="A0A067MAX5"/>
<proteinExistence type="predicted"/>
<reference evidence="2" key="1">
    <citation type="journal article" date="2014" name="Proc. Natl. Acad. Sci. U.S.A.">
        <title>Extensive sampling of basidiomycete genomes demonstrates inadequacy of the white-rot/brown-rot paradigm for wood decay fungi.</title>
        <authorList>
            <person name="Riley R."/>
            <person name="Salamov A.A."/>
            <person name="Brown D.W."/>
            <person name="Nagy L.G."/>
            <person name="Floudas D."/>
            <person name="Held B.W."/>
            <person name="Levasseur A."/>
            <person name="Lombard V."/>
            <person name="Morin E."/>
            <person name="Otillar R."/>
            <person name="Lindquist E.A."/>
            <person name="Sun H."/>
            <person name="LaButti K.M."/>
            <person name="Schmutz J."/>
            <person name="Jabbour D."/>
            <person name="Luo H."/>
            <person name="Baker S.E."/>
            <person name="Pisabarro A.G."/>
            <person name="Walton J.D."/>
            <person name="Blanchette R.A."/>
            <person name="Henrissat B."/>
            <person name="Martin F."/>
            <person name="Cullen D."/>
            <person name="Hibbett D.S."/>
            <person name="Grigoriev I.V."/>
        </authorList>
    </citation>
    <scope>NUCLEOTIDE SEQUENCE [LARGE SCALE GENOMIC DNA]</scope>
    <source>
        <strain evidence="2">FD-172 SS1</strain>
    </source>
</reference>
<dbReference type="HOGENOM" id="CLU_2497596_0_0_1"/>
<evidence type="ECO:0000313" key="2">
    <source>
        <dbReference type="Proteomes" id="UP000027195"/>
    </source>
</evidence>
<keyword evidence="2" id="KW-1185">Reference proteome</keyword>
<sequence length="86" mass="9588">MPDYIDSWSTRSGNKLLVEILKCMVPQWKDGPREWQAGCEGNIMDGRDVLAITATGDGKTALNTGTHLSQITNPLRKILSALLYRR</sequence>
<dbReference type="EMBL" id="KL198086">
    <property type="protein sequence ID" value="KDQ08756.1"/>
    <property type="molecule type" value="Genomic_DNA"/>
</dbReference>
<dbReference type="SUPFAM" id="SSF52540">
    <property type="entry name" value="P-loop containing nucleoside triphosphate hydrolases"/>
    <property type="match status" value="1"/>
</dbReference>
<protein>
    <submittedName>
        <fullName evidence="1">Uncharacterized protein</fullName>
    </submittedName>
</protein>
<evidence type="ECO:0000313" key="1">
    <source>
        <dbReference type="EMBL" id="KDQ08756.1"/>
    </source>
</evidence>